<gene>
    <name evidence="2" type="ORF">EJ04DRAFT_521620</name>
</gene>
<sequence>YENERLKEALINEKKRRQRGKPLLLEASQQYDGGAVFWSPTKVQEARERQGQKEAEQERLQLQKSEHALLQEQQKKEKVRLLEEKRRMRAIAKEARQQEQQQKVAKREEEKVARAAQKQLQAETKLAKNGIRKSSKRVAQVSKPIDVDAASVDDVGPVTTQSSRGRKINLPERYK</sequence>
<evidence type="ECO:0000313" key="3">
    <source>
        <dbReference type="Proteomes" id="UP000799444"/>
    </source>
</evidence>
<accession>A0A9P4R4S7</accession>
<evidence type="ECO:0000256" key="1">
    <source>
        <dbReference type="SAM" id="MobiDB-lite"/>
    </source>
</evidence>
<dbReference type="AlphaFoldDB" id="A0A9P4R4S7"/>
<proteinExistence type="predicted"/>
<protein>
    <submittedName>
        <fullName evidence="2">Uncharacterized protein</fullName>
    </submittedName>
</protein>
<reference evidence="2" key="1">
    <citation type="journal article" date="2020" name="Stud. Mycol.">
        <title>101 Dothideomycetes genomes: a test case for predicting lifestyles and emergence of pathogens.</title>
        <authorList>
            <person name="Haridas S."/>
            <person name="Albert R."/>
            <person name="Binder M."/>
            <person name="Bloem J."/>
            <person name="Labutti K."/>
            <person name="Salamov A."/>
            <person name="Andreopoulos B."/>
            <person name="Baker S."/>
            <person name="Barry K."/>
            <person name="Bills G."/>
            <person name="Bluhm B."/>
            <person name="Cannon C."/>
            <person name="Castanera R."/>
            <person name="Culley D."/>
            <person name="Daum C."/>
            <person name="Ezra D."/>
            <person name="Gonzalez J."/>
            <person name="Henrissat B."/>
            <person name="Kuo A."/>
            <person name="Liang C."/>
            <person name="Lipzen A."/>
            <person name="Lutzoni F."/>
            <person name="Magnuson J."/>
            <person name="Mondo S."/>
            <person name="Nolan M."/>
            <person name="Ohm R."/>
            <person name="Pangilinan J."/>
            <person name="Park H.-J."/>
            <person name="Ramirez L."/>
            <person name="Alfaro M."/>
            <person name="Sun H."/>
            <person name="Tritt A."/>
            <person name="Yoshinaga Y."/>
            <person name="Zwiers L.-H."/>
            <person name="Turgeon B."/>
            <person name="Goodwin S."/>
            <person name="Spatafora J."/>
            <person name="Crous P."/>
            <person name="Grigoriev I."/>
        </authorList>
    </citation>
    <scope>NUCLEOTIDE SEQUENCE</scope>
    <source>
        <strain evidence="2">CBS 125425</strain>
    </source>
</reference>
<feature type="region of interest" description="Disordered" evidence="1">
    <location>
        <begin position="123"/>
        <end position="175"/>
    </location>
</feature>
<organism evidence="2 3">
    <name type="scientific">Polyplosphaeria fusca</name>
    <dbReference type="NCBI Taxonomy" id="682080"/>
    <lineage>
        <taxon>Eukaryota</taxon>
        <taxon>Fungi</taxon>
        <taxon>Dikarya</taxon>
        <taxon>Ascomycota</taxon>
        <taxon>Pezizomycotina</taxon>
        <taxon>Dothideomycetes</taxon>
        <taxon>Pleosporomycetidae</taxon>
        <taxon>Pleosporales</taxon>
        <taxon>Tetraplosphaeriaceae</taxon>
        <taxon>Polyplosphaeria</taxon>
    </lineage>
</organism>
<dbReference type="Proteomes" id="UP000799444">
    <property type="component" value="Unassembled WGS sequence"/>
</dbReference>
<keyword evidence="3" id="KW-1185">Reference proteome</keyword>
<evidence type="ECO:0000313" key="2">
    <source>
        <dbReference type="EMBL" id="KAF2736792.1"/>
    </source>
</evidence>
<comment type="caution">
    <text evidence="2">The sequence shown here is derived from an EMBL/GenBank/DDBJ whole genome shotgun (WGS) entry which is preliminary data.</text>
</comment>
<dbReference type="OrthoDB" id="3945463at2759"/>
<name>A0A9P4R4S7_9PLEO</name>
<dbReference type="EMBL" id="ML996121">
    <property type="protein sequence ID" value="KAF2736792.1"/>
    <property type="molecule type" value="Genomic_DNA"/>
</dbReference>
<feature type="non-terminal residue" evidence="2">
    <location>
        <position position="1"/>
    </location>
</feature>